<evidence type="ECO:0000256" key="8">
    <source>
        <dbReference type="ARBA" id="ARBA00022777"/>
    </source>
</evidence>
<evidence type="ECO:0000313" key="17">
    <source>
        <dbReference type="EMBL" id="MDD0813936.1"/>
    </source>
</evidence>
<keyword evidence="4" id="KW-0597">Phosphoprotein</keyword>
<dbReference type="Pfam" id="PF00512">
    <property type="entry name" value="HisKA"/>
    <property type="match status" value="1"/>
</dbReference>
<dbReference type="PROSITE" id="PS50109">
    <property type="entry name" value="HIS_KIN"/>
    <property type="match status" value="1"/>
</dbReference>
<gene>
    <name evidence="17" type="ORF">PSQ39_04765</name>
</gene>
<keyword evidence="18" id="KW-1185">Reference proteome</keyword>
<comment type="subcellular location">
    <subcellularLocation>
        <location evidence="2">Membrane</location>
        <topology evidence="2">Multi-pass membrane protein</topology>
    </subcellularLocation>
</comment>
<feature type="transmembrane region" description="Helical" evidence="15">
    <location>
        <begin position="161"/>
        <end position="180"/>
    </location>
</feature>
<evidence type="ECO:0000256" key="1">
    <source>
        <dbReference type="ARBA" id="ARBA00000085"/>
    </source>
</evidence>
<feature type="coiled-coil region" evidence="13">
    <location>
        <begin position="273"/>
        <end position="300"/>
    </location>
</feature>
<dbReference type="SUPFAM" id="SSF55874">
    <property type="entry name" value="ATPase domain of HSP90 chaperone/DNA topoisomerase II/histidine kinase"/>
    <property type="match status" value="1"/>
</dbReference>
<dbReference type="InterPro" id="IPR005467">
    <property type="entry name" value="His_kinase_dom"/>
</dbReference>
<dbReference type="SUPFAM" id="SSF47384">
    <property type="entry name" value="Homodimeric domain of signal transducing histidine kinase"/>
    <property type="match status" value="1"/>
</dbReference>
<dbReference type="CDD" id="cd00082">
    <property type="entry name" value="HisKA"/>
    <property type="match status" value="1"/>
</dbReference>
<evidence type="ECO:0000256" key="11">
    <source>
        <dbReference type="ARBA" id="ARBA00023012"/>
    </source>
</evidence>
<evidence type="ECO:0000256" key="7">
    <source>
        <dbReference type="ARBA" id="ARBA00022741"/>
    </source>
</evidence>
<dbReference type="InterPro" id="IPR036097">
    <property type="entry name" value="HisK_dim/P_sf"/>
</dbReference>
<evidence type="ECO:0000256" key="10">
    <source>
        <dbReference type="ARBA" id="ARBA00022989"/>
    </source>
</evidence>
<dbReference type="InterPro" id="IPR003594">
    <property type="entry name" value="HATPase_dom"/>
</dbReference>
<dbReference type="Proteomes" id="UP001528672">
    <property type="component" value="Unassembled WGS sequence"/>
</dbReference>
<keyword evidence="6 15" id="KW-0812">Transmembrane</keyword>
<dbReference type="Gene3D" id="1.10.287.130">
    <property type="match status" value="1"/>
</dbReference>
<dbReference type="SMART" id="SM00387">
    <property type="entry name" value="HATPase_c"/>
    <property type="match status" value="1"/>
</dbReference>
<keyword evidence="7" id="KW-0547">Nucleotide-binding</keyword>
<feature type="compositionally biased region" description="Pro residues" evidence="14">
    <location>
        <begin position="472"/>
        <end position="483"/>
    </location>
</feature>
<dbReference type="PANTHER" id="PTHR45436">
    <property type="entry name" value="SENSOR HISTIDINE KINASE YKOH"/>
    <property type="match status" value="1"/>
</dbReference>
<dbReference type="PRINTS" id="PR00344">
    <property type="entry name" value="BCTRLSENSOR"/>
</dbReference>
<dbReference type="EMBL" id="JAQSIO010000001">
    <property type="protein sequence ID" value="MDD0813936.1"/>
    <property type="molecule type" value="Genomic_DNA"/>
</dbReference>
<organism evidence="17 18">
    <name type="scientific">Curvibacter microcysteis</name>
    <dbReference type="NCBI Taxonomy" id="3026419"/>
    <lineage>
        <taxon>Bacteria</taxon>
        <taxon>Pseudomonadati</taxon>
        <taxon>Pseudomonadota</taxon>
        <taxon>Betaproteobacteria</taxon>
        <taxon>Burkholderiales</taxon>
        <taxon>Comamonadaceae</taxon>
        <taxon>Curvibacter</taxon>
    </lineage>
</organism>
<feature type="region of interest" description="Disordered" evidence="14">
    <location>
        <begin position="448"/>
        <end position="483"/>
    </location>
</feature>
<dbReference type="InterPro" id="IPR004358">
    <property type="entry name" value="Sig_transdc_His_kin-like_C"/>
</dbReference>
<feature type="domain" description="Histidine kinase" evidence="16">
    <location>
        <begin position="245"/>
        <end position="475"/>
    </location>
</feature>
<dbReference type="InterPro" id="IPR036890">
    <property type="entry name" value="HATPase_C_sf"/>
</dbReference>
<evidence type="ECO:0000256" key="5">
    <source>
        <dbReference type="ARBA" id="ARBA00022679"/>
    </source>
</evidence>
<evidence type="ECO:0000256" key="9">
    <source>
        <dbReference type="ARBA" id="ARBA00022840"/>
    </source>
</evidence>
<protein>
    <recommendedName>
        <fullName evidence="3">histidine kinase</fullName>
        <ecNumber evidence="3">2.7.13.3</ecNumber>
    </recommendedName>
</protein>
<keyword evidence="5" id="KW-0808">Transferase</keyword>
<name>A0ABT5MBY5_9BURK</name>
<evidence type="ECO:0000256" key="4">
    <source>
        <dbReference type="ARBA" id="ARBA00022553"/>
    </source>
</evidence>
<evidence type="ECO:0000256" key="13">
    <source>
        <dbReference type="SAM" id="Coils"/>
    </source>
</evidence>
<keyword evidence="9" id="KW-0067">ATP-binding</keyword>
<sequence length="483" mass="52248">MNTAPPRAPSLVTRLSRPLVLWVSALWLLTALGTTWYVRTEVNDVYDSALSESAWRLLDLVNHELAEHGAGLVLGEAPPQRSQDFPLHLEPHHLIYQITSPDGVLLLRSGDAPAQVLAPSVRYGFSEQGDWRVFSLTHPVSQARIHVADALAHRRHTQLDIVLSLMLPLLGLLPLLALLIRHITRRELASVATLADQIHERSDRNLSPLSSAGLPAELLQITERSNHLLQRLAGALDTERALAANAAHELRTPLATARLRLQGLQDLIGQQPDAVLRQELQKAQDALAQLSRRTEKLLQLSRAESGAALAREPVPLSPLAAAVAQEFWLDPTLMDRLQLEVPEDGEAIALGDADALAIVLRNLLENAVRYAPQGPIVLRVGLPARLSVRDHGPGIAPEHQAELLRRHQQGQPNADALAAAGARRPPQPGYGLGLSIVSTIVERQGGQVTLCSPAPGSPGSLGPGLEVRLDLPPAPPDPRPSHS</sequence>
<keyword evidence="13" id="KW-0175">Coiled coil</keyword>
<evidence type="ECO:0000259" key="16">
    <source>
        <dbReference type="PROSITE" id="PS50109"/>
    </source>
</evidence>
<dbReference type="Pfam" id="PF02518">
    <property type="entry name" value="HATPase_c"/>
    <property type="match status" value="1"/>
</dbReference>
<dbReference type="SMART" id="SM00388">
    <property type="entry name" value="HisKA"/>
    <property type="match status" value="1"/>
</dbReference>
<evidence type="ECO:0000256" key="6">
    <source>
        <dbReference type="ARBA" id="ARBA00022692"/>
    </source>
</evidence>
<evidence type="ECO:0000256" key="2">
    <source>
        <dbReference type="ARBA" id="ARBA00004141"/>
    </source>
</evidence>
<evidence type="ECO:0000256" key="12">
    <source>
        <dbReference type="ARBA" id="ARBA00023136"/>
    </source>
</evidence>
<dbReference type="PANTHER" id="PTHR45436:SF14">
    <property type="entry name" value="SENSOR PROTEIN QSEC"/>
    <property type="match status" value="1"/>
</dbReference>
<keyword evidence="10 15" id="KW-1133">Transmembrane helix</keyword>
<keyword evidence="11" id="KW-0902">Two-component regulatory system</keyword>
<evidence type="ECO:0000256" key="14">
    <source>
        <dbReference type="SAM" id="MobiDB-lite"/>
    </source>
</evidence>
<reference evidence="17 18" key="1">
    <citation type="submission" date="2023-02" db="EMBL/GenBank/DDBJ databases">
        <title>Bacterial whole genome sequence for Curvibacter sp. HBC28.</title>
        <authorList>
            <person name="Le V."/>
            <person name="Ko S.-R."/>
            <person name="Ahn C.-Y."/>
            <person name="Oh H.-M."/>
        </authorList>
    </citation>
    <scope>NUCLEOTIDE SEQUENCE [LARGE SCALE GENOMIC DNA]</scope>
    <source>
        <strain evidence="17 18">HBC28</strain>
    </source>
</reference>
<dbReference type="InterPro" id="IPR013727">
    <property type="entry name" value="2CSK_N"/>
</dbReference>
<dbReference type="GO" id="GO:0016301">
    <property type="term" value="F:kinase activity"/>
    <property type="evidence" value="ECO:0007669"/>
    <property type="project" value="UniProtKB-KW"/>
</dbReference>
<feature type="transmembrane region" description="Helical" evidence="15">
    <location>
        <begin position="20"/>
        <end position="38"/>
    </location>
</feature>
<keyword evidence="12 15" id="KW-0472">Membrane</keyword>
<dbReference type="RefSeq" id="WP_273925525.1">
    <property type="nucleotide sequence ID" value="NZ_JAQSIO010000001.1"/>
</dbReference>
<accession>A0ABT5MBY5</accession>
<keyword evidence="8 17" id="KW-0418">Kinase</keyword>
<feature type="compositionally biased region" description="Low complexity" evidence="14">
    <location>
        <begin position="450"/>
        <end position="465"/>
    </location>
</feature>
<proteinExistence type="predicted"/>
<dbReference type="EC" id="2.7.13.3" evidence="3"/>
<dbReference type="InterPro" id="IPR003661">
    <property type="entry name" value="HisK_dim/P_dom"/>
</dbReference>
<comment type="caution">
    <text evidence="17">The sequence shown here is derived from an EMBL/GenBank/DDBJ whole genome shotgun (WGS) entry which is preliminary data.</text>
</comment>
<evidence type="ECO:0000256" key="3">
    <source>
        <dbReference type="ARBA" id="ARBA00012438"/>
    </source>
</evidence>
<dbReference type="InterPro" id="IPR050428">
    <property type="entry name" value="TCS_sensor_his_kinase"/>
</dbReference>
<evidence type="ECO:0000313" key="18">
    <source>
        <dbReference type="Proteomes" id="UP001528672"/>
    </source>
</evidence>
<evidence type="ECO:0000256" key="15">
    <source>
        <dbReference type="SAM" id="Phobius"/>
    </source>
</evidence>
<dbReference type="Pfam" id="PF08521">
    <property type="entry name" value="2CSK_N"/>
    <property type="match status" value="1"/>
</dbReference>
<dbReference type="Gene3D" id="3.30.565.10">
    <property type="entry name" value="Histidine kinase-like ATPase, C-terminal domain"/>
    <property type="match status" value="1"/>
</dbReference>
<comment type="catalytic activity">
    <reaction evidence="1">
        <text>ATP + protein L-histidine = ADP + protein N-phospho-L-histidine.</text>
        <dbReference type="EC" id="2.7.13.3"/>
    </reaction>
</comment>